<sequence length="62" mass="6800">MSEWKEKGGFVWRKAAFSASVGAADCRLAPGGCAEGRWGGQHRFALLWLVVAVTPTERYNSE</sequence>
<dbReference type="EMBL" id="AYSF01000050">
    <property type="protein sequence ID" value="ESU72082.1"/>
    <property type="molecule type" value="Genomic_DNA"/>
</dbReference>
<protein>
    <submittedName>
        <fullName evidence="1">Uncharacterized protein</fullName>
    </submittedName>
</protein>
<proteinExistence type="predicted"/>
<evidence type="ECO:0000313" key="2">
    <source>
        <dbReference type="Proteomes" id="UP000018339"/>
    </source>
</evidence>
<dbReference type="RefSeq" id="WP_023634024.1">
    <property type="nucleotide sequence ID" value="NZ_AYSF01000050.1"/>
</dbReference>
<accession>A0A7U9JAW2</accession>
<organism evidence="1 2">
    <name type="scientific">Geobacillus thermopakistaniensis (strain MAS1)</name>
    <dbReference type="NCBI Taxonomy" id="1408282"/>
    <lineage>
        <taxon>Bacteria</taxon>
        <taxon>Bacillati</taxon>
        <taxon>Bacillota</taxon>
        <taxon>Bacilli</taxon>
        <taxon>Bacillales</taxon>
        <taxon>Anoxybacillaceae</taxon>
        <taxon>Geobacillus</taxon>
    </lineage>
</organism>
<name>A0A7U9JAW2_GEOTM</name>
<evidence type="ECO:0000313" key="1">
    <source>
        <dbReference type="EMBL" id="ESU72082.1"/>
    </source>
</evidence>
<dbReference type="Proteomes" id="UP000018339">
    <property type="component" value="Unassembled WGS sequence"/>
</dbReference>
<keyword evidence="2" id="KW-1185">Reference proteome</keyword>
<reference evidence="1 2" key="1">
    <citation type="journal article" date="2014" name="Genome Announc.">
        <title>Draft Genome Sequence of Geobacillus thermopakistaniensis Strain MAS1.</title>
        <authorList>
            <person name="Siddiqui M.A."/>
            <person name="Rashid N."/>
            <person name="Ayyampalayam S."/>
            <person name="Whitman W.B."/>
        </authorList>
    </citation>
    <scope>NUCLEOTIDE SEQUENCE [LARGE SCALE GENOMIC DNA]</scope>
    <source>
        <strain evidence="1 2">MAS1</strain>
    </source>
</reference>
<gene>
    <name evidence="1" type="ORF">T260_10045</name>
</gene>
<comment type="caution">
    <text evidence="1">The sequence shown here is derived from an EMBL/GenBank/DDBJ whole genome shotgun (WGS) entry which is preliminary data.</text>
</comment>
<dbReference type="AlphaFoldDB" id="A0A7U9JAW2"/>